<dbReference type="InterPro" id="IPR016047">
    <property type="entry name" value="M23ase_b-sheet_dom"/>
</dbReference>
<dbReference type="CDD" id="cd12797">
    <property type="entry name" value="M23_peptidase"/>
    <property type="match status" value="1"/>
</dbReference>
<evidence type="ECO:0000256" key="1">
    <source>
        <dbReference type="SAM" id="Coils"/>
    </source>
</evidence>
<accession>A0ABT1Q647</accession>
<dbReference type="Pfam" id="PF01551">
    <property type="entry name" value="Peptidase_M23"/>
    <property type="match status" value="1"/>
</dbReference>
<dbReference type="SUPFAM" id="SSF51261">
    <property type="entry name" value="Duplicated hybrid motif"/>
    <property type="match status" value="1"/>
</dbReference>
<dbReference type="PANTHER" id="PTHR21666">
    <property type="entry name" value="PEPTIDASE-RELATED"/>
    <property type="match status" value="1"/>
</dbReference>
<dbReference type="InterPro" id="IPR011055">
    <property type="entry name" value="Dup_hybrid_motif"/>
</dbReference>
<protein>
    <submittedName>
        <fullName evidence="4">M23 family metallopeptidase</fullName>
    </submittedName>
</protein>
<evidence type="ECO:0000259" key="3">
    <source>
        <dbReference type="Pfam" id="PF01551"/>
    </source>
</evidence>
<feature type="chain" id="PRO_5046663076" evidence="2">
    <location>
        <begin position="24"/>
        <end position="233"/>
    </location>
</feature>
<keyword evidence="5" id="KW-1185">Reference proteome</keyword>
<keyword evidence="1" id="KW-0175">Coiled coil</keyword>
<comment type="caution">
    <text evidence="4">The sequence shown here is derived from an EMBL/GenBank/DDBJ whole genome shotgun (WGS) entry which is preliminary data.</text>
</comment>
<organism evidence="4 5">
    <name type="scientific">Rhodococcus tibetensis</name>
    <dbReference type="NCBI Taxonomy" id="2965064"/>
    <lineage>
        <taxon>Bacteria</taxon>
        <taxon>Bacillati</taxon>
        <taxon>Actinomycetota</taxon>
        <taxon>Actinomycetes</taxon>
        <taxon>Mycobacteriales</taxon>
        <taxon>Nocardiaceae</taxon>
        <taxon>Rhodococcus</taxon>
    </lineage>
</organism>
<sequence length="233" mass="23806">MIAVPLAASALLVAGGTIASATAGSASADVAPAASEASVSLSTAPQVLQVPRTGLTDFTEELQRATQREVERIAQAKAEAERLAREAAERAAAEEAARRPGVVFPADGAFTSGFGPRWGTNHNGIDIASSIGTPIRAVTNGTVIESGPASGFGLWVRLKQDDGTIGVYGHIDTSLVSVGQQVRAGDQIATMGNRGQSTGPHLHYEVWTANGTKIDPVGWFGSRGVSVPGAHGG</sequence>
<evidence type="ECO:0000313" key="4">
    <source>
        <dbReference type="EMBL" id="MCQ4117712.1"/>
    </source>
</evidence>
<reference evidence="4 5" key="1">
    <citation type="submission" date="2022-07" db="EMBL/GenBank/DDBJ databases">
        <title>Degradation activity of malathion, p-nitrophenol and potential low-temperature adaptation strategy of Rhodococcus sp. FXJ9.536.</title>
        <authorList>
            <person name="Huang J."/>
            <person name="Huang Y."/>
        </authorList>
    </citation>
    <scope>NUCLEOTIDE SEQUENCE [LARGE SCALE GENOMIC DNA]</scope>
    <source>
        <strain evidence="4 5">FXJ9.536</strain>
    </source>
</reference>
<keyword evidence="2" id="KW-0732">Signal</keyword>
<feature type="coiled-coil region" evidence="1">
    <location>
        <begin position="59"/>
        <end position="97"/>
    </location>
</feature>
<evidence type="ECO:0000256" key="2">
    <source>
        <dbReference type="SAM" id="SignalP"/>
    </source>
</evidence>
<feature type="domain" description="M23ase beta-sheet core" evidence="3">
    <location>
        <begin position="121"/>
        <end position="216"/>
    </location>
</feature>
<dbReference type="Proteomes" id="UP001524501">
    <property type="component" value="Unassembled WGS sequence"/>
</dbReference>
<dbReference type="Gene3D" id="2.70.70.10">
    <property type="entry name" value="Glucose Permease (Domain IIA)"/>
    <property type="match status" value="1"/>
</dbReference>
<gene>
    <name evidence="4" type="ORF">NOF53_00730</name>
</gene>
<dbReference type="PANTHER" id="PTHR21666:SF270">
    <property type="entry name" value="MUREIN HYDROLASE ACTIVATOR ENVC"/>
    <property type="match status" value="1"/>
</dbReference>
<dbReference type="InterPro" id="IPR050570">
    <property type="entry name" value="Cell_wall_metabolism_enzyme"/>
</dbReference>
<evidence type="ECO:0000313" key="5">
    <source>
        <dbReference type="Proteomes" id="UP001524501"/>
    </source>
</evidence>
<name>A0ABT1Q647_9NOCA</name>
<proteinExistence type="predicted"/>
<dbReference type="EMBL" id="JANFQF010000001">
    <property type="protein sequence ID" value="MCQ4117712.1"/>
    <property type="molecule type" value="Genomic_DNA"/>
</dbReference>
<feature type="signal peptide" evidence="2">
    <location>
        <begin position="1"/>
        <end position="23"/>
    </location>
</feature>